<feature type="domain" description="3-dehydroquinate synthase N-terminal" evidence="6">
    <location>
        <begin position="88"/>
        <end position="199"/>
    </location>
</feature>
<dbReference type="RefSeq" id="WP_013702032.1">
    <property type="nucleotide sequence ID" value="NC_015385.1"/>
</dbReference>
<dbReference type="GeneID" id="302999001"/>
<organism evidence="8 9">
    <name type="scientific">Treponema succinifaciens (strain ATCC 33096 / DSM 2489 / 6091)</name>
    <dbReference type="NCBI Taxonomy" id="869209"/>
    <lineage>
        <taxon>Bacteria</taxon>
        <taxon>Pseudomonadati</taxon>
        <taxon>Spirochaetota</taxon>
        <taxon>Spirochaetia</taxon>
        <taxon>Spirochaetales</taxon>
        <taxon>Treponemataceae</taxon>
        <taxon>Treponema</taxon>
    </lineage>
</organism>
<evidence type="ECO:0000313" key="8">
    <source>
        <dbReference type="EMBL" id="AEB14751.1"/>
    </source>
</evidence>
<protein>
    <submittedName>
        <fullName evidence="8">3-dehydroquinate synthase</fullName>
        <ecNumber evidence="8">4.2.3.4</ecNumber>
    </submittedName>
</protein>
<keyword evidence="2" id="KW-0028">Amino-acid biosynthesis</keyword>
<dbReference type="PANTHER" id="PTHR43622">
    <property type="entry name" value="3-DEHYDROQUINATE SYNTHASE"/>
    <property type="match status" value="1"/>
</dbReference>
<dbReference type="InterPro" id="IPR050071">
    <property type="entry name" value="Dehydroquinate_synthase"/>
</dbReference>
<evidence type="ECO:0000259" key="7">
    <source>
        <dbReference type="Pfam" id="PF24621"/>
    </source>
</evidence>
<dbReference type="EMBL" id="CP002631">
    <property type="protein sequence ID" value="AEB14751.1"/>
    <property type="molecule type" value="Genomic_DNA"/>
</dbReference>
<evidence type="ECO:0000256" key="2">
    <source>
        <dbReference type="ARBA" id="ARBA00022605"/>
    </source>
</evidence>
<gene>
    <name evidence="8" type="ordered locus">Tresu_1862</name>
</gene>
<sequence>MNISPIDNFELLFPDNSGFDKTDILFYSGKNDLCSLYLSAENKRNRLFVTDTNIAPLCTDFISHFTDENADNIKAPSIFKKGNDTLCILGAGEKYKTIENVLEIVRAALNSNFNRNCLFVAIGGGVLSDMTGFAASMFKRGVDVEFVPTTLLSDVDASIGGKTGCDFDSYKNMIGAFYPAKKIHIWSSFIQSLPQNEFISGLGEVVKTAFLFSPELTEILKTQKEKVMSRNEEVLQKIITICAKAKAKTVHEDFKEKGIRAYLNYGHTFGHALETVAGLGKISHGEAVAWGIGRALGLSLDKNLCSAEFANECKSILFDYGFCTDPLPQIIKDIPNATLALVSAMHKDKKNSGSCVKVILQKTGQSTFITEVQDNEIIEVLK</sequence>
<dbReference type="GO" id="GO:0008652">
    <property type="term" value="P:amino acid biosynthetic process"/>
    <property type="evidence" value="ECO:0007669"/>
    <property type="project" value="UniProtKB-KW"/>
</dbReference>
<evidence type="ECO:0000259" key="6">
    <source>
        <dbReference type="Pfam" id="PF01761"/>
    </source>
</evidence>
<dbReference type="Pfam" id="PF24621">
    <property type="entry name" value="DHQS_C"/>
    <property type="match status" value="1"/>
</dbReference>
<comment type="cofactor">
    <cofactor evidence="1">
        <name>NAD(+)</name>
        <dbReference type="ChEBI" id="CHEBI:57540"/>
    </cofactor>
</comment>
<dbReference type="PANTHER" id="PTHR43622:SF7">
    <property type="entry name" value="3-DEHYDROQUINATE SYNTHASE, CHLOROPLASTIC"/>
    <property type="match status" value="1"/>
</dbReference>
<evidence type="ECO:0000256" key="4">
    <source>
        <dbReference type="ARBA" id="ARBA00023141"/>
    </source>
</evidence>
<dbReference type="OrthoDB" id="9806583at2"/>
<dbReference type="EC" id="4.2.3.4" evidence="8"/>
<keyword evidence="3" id="KW-0520">NAD</keyword>
<proteinExistence type="predicted"/>
<feature type="domain" description="3-dehydroquinate synthase C-terminal" evidence="7">
    <location>
        <begin position="201"/>
        <end position="351"/>
    </location>
</feature>
<dbReference type="KEGG" id="tsu:Tresu_1862"/>
<dbReference type="Gene3D" id="3.40.50.1970">
    <property type="match status" value="1"/>
</dbReference>
<dbReference type="Pfam" id="PF01761">
    <property type="entry name" value="DHQ_synthase"/>
    <property type="match status" value="1"/>
</dbReference>
<dbReference type="SUPFAM" id="SSF56796">
    <property type="entry name" value="Dehydroquinate synthase-like"/>
    <property type="match status" value="1"/>
</dbReference>
<dbReference type="InterPro" id="IPR056179">
    <property type="entry name" value="DHQS_C"/>
</dbReference>
<evidence type="ECO:0000313" key="9">
    <source>
        <dbReference type="Proteomes" id="UP000006852"/>
    </source>
</evidence>
<evidence type="ECO:0000256" key="5">
    <source>
        <dbReference type="ARBA" id="ARBA00023239"/>
    </source>
</evidence>
<dbReference type="HOGENOM" id="CLU_001201_0_2_12"/>
<name>F2NSH7_TRES6</name>
<dbReference type="eggNOG" id="COG0337">
    <property type="taxonomic scope" value="Bacteria"/>
</dbReference>
<dbReference type="GO" id="GO:0003856">
    <property type="term" value="F:3-dehydroquinate synthase activity"/>
    <property type="evidence" value="ECO:0007669"/>
    <property type="project" value="UniProtKB-EC"/>
</dbReference>
<keyword evidence="9" id="KW-1185">Reference proteome</keyword>
<reference evidence="9" key="2">
    <citation type="submission" date="2011-04" db="EMBL/GenBank/DDBJ databases">
        <title>The complete genome of chromosome of Treponema succinifaciens DSM 2489.</title>
        <authorList>
            <person name="Lucas S."/>
            <person name="Copeland A."/>
            <person name="Lapidus A."/>
            <person name="Bruce D."/>
            <person name="Goodwin L."/>
            <person name="Pitluck S."/>
            <person name="Peters L."/>
            <person name="Kyrpides N."/>
            <person name="Mavromatis K."/>
            <person name="Ivanova N."/>
            <person name="Ovchinnikova G."/>
            <person name="Teshima H."/>
            <person name="Detter J.C."/>
            <person name="Tapia R."/>
            <person name="Han C."/>
            <person name="Land M."/>
            <person name="Hauser L."/>
            <person name="Markowitz V."/>
            <person name="Cheng J.-F."/>
            <person name="Hugenholtz P."/>
            <person name="Woyke T."/>
            <person name="Wu D."/>
            <person name="Gronow S."/>
            <person name="Wellnitz S."/>
            <person name="Brambilla E."/>
            <person name="Klenk H.-P."/>
            <person name="Eisen J.A."/>
        </authorList>
    </citation>
    <scope>NUCLEOTIDE SEQUENCE [LARGE SCALE GENOMIC DNA]</scope>
    <source>
        <strain evidence="9">ATCC 33096 / DSM 2489 / 6091</strain>
    </source>
</reference>
<keyword evidence="4" id="KW-0057">Aromatic amino acid biosynthesis</keyword>
<keyword evidence="5 8" id="KW-0456">Lyase</keyword>
<dbReference type="InterPro" id="IPR030960">
    <property type="entry name" value="DHQS/DOIS_N"/>
</dbReference>
<reference evidence="8 9" key="1">
    <citation type="journal article" date="2011" name="Stand. Genomic Sci.">
        <title>Complete genome sequence of Treponema succinifaciens type strain (6091).</title>
        <authorList>
            <person name="Han C."/>
            <person name="Gronow S."/>
            <person name="Teshima H."/>
            <person name="Lapidus A."/>
            <person name="Nolan M."/>
            <person name="Lucas S."/>
            <person name="Hammon N."/>
            <person name="Deshpande S."/>
            <person name="Cheng J.F."/>
            <person name="Zeytun A."/>
            <person name="Tapia R."/>
            <person name="Goodwin L."/>
            <person name="Pitluck S."/>
            <person name="Liolios K."/>
            <person name="Pagani I."/>
            <person name="Ivanova N."/>
            <person name="Mavromatis K."/>
            <person name="Mikhailova N."/>
            <person name="Huntemann M."/>
            <person name="Pati A."/>
            <person name="Chen A."/>
            <person name="Palaniappan K."/>
            <person name="Land M."/>
            <person name="Hauser L."/>
            <person name="Brambilla E.M."/>
            <person name="Rohde M."/>
            <person name="Goker M."/>
            <person name="Woyke T."/>
            <person name="Bristow J."/>
            <person name="Eisen J.A."/>
            <person name="Markowitz V."/>
            <person name="Hugenholtz P."/>
            <person name="Kyrpides N.C."/>
            <person name="Klenk H.P."/>
            <person name="Detter J.C."/>
        </authorList>
    </citation>
    <scope>NUCLEOTIDE SEQUENCE [LARGE SCALE GENOMIC DNA]</scope>
    <source>
        <strain evidence="9">ATCC 33096 / DSM 2489 / 6091</strain>
    </source>
</reference>
<accession>F2NSH7</accession>
<evidence type="ECO:0000256" key="1">
    <source>
        <dbReference type="ARBA" id="ARBA00001911"/>
    </source>
</evidence>
<dbReference type="AlphaFoldDB" id="F2NSH7"/>
<evidence type="ECO:0000256" key="3">
    <source>
        <dbReference type="ARBA" id="ARBA00023027"/>
    </source>
</evidence>
<dbReference type="GO" id="GO:0009073">
    <property type="term" value="P:aromatic amino acid family biosynthetic process"/>
    <property type="evidence" value="ECO:0007669"/>
    <property type="project" value="UniProtKB-KW"/>
</dbReference>
<dbReference type="Gene3D" id="1.20.1090.10">
    <property type="entry name" value="Dehydroquinate synthase-like - alpha domain"/>
    <property type="match status" value="1"/>
</dbReference>
<dbReference type="STRING" id="869209.Tresu_1862"/>
<dbReference type="CDD" id="cd08195">
    <property type="entry name" value="DHQS"/>
    <property type="match status" value="1"/>
</dbReference>
<dbReference type="Proteomes" id="UP000006852">
    <property type="component" value="Chromosome"/>
</dbReference>